<dbReference type="GO" id="GO:0005886">
    <property type="term" value="C:plasma membrane"/>
    <property type="evidence" value="ECO:0007669"/>
    <property type="project" value="UniProtKB-SubCell"/>
</dbReference>
<evidence type="ECO:0000256" key="4">
    <source>
        <dbReference type="ARBA" id="ARBA00022475"/>
    </source>
</evidence>
<dbReference type="PANTHER" id="PTHR36488:SF8">
    <property type="entry name" value="CASP-LIKE PROTEIN 1U1"/>
    <property type="match status" value="1"/>
</dbReference>
<dbReference type="AlphaFoldDB" id="A0A835QF28"/>
<keyword evidence="12" id="KW-1185">Reference proteome</keyword>
<comment type="caution">
    <text evidence="8">Lacks conserved residue(s) required for the propagation of feature annotation.</text>
</comment>
<dbReference type="EMBL" id="JADCNM010000008">
    <property type="protein sequence ID" value="KAG0472040.1"/>
    <property type="molecule type" value="Genomic_DNA"/>
</dbReference>
<evidence type="ECO:0000256" key="2">
    <source>
        <dbReference type="ARBA" id="ARBA00007651"/>
    </source>
</evidence>
<evidence type="ECO:0000256" key="5">
    <source>
        <dbReference type="ARBA" id="ARBA00022692"/>
    </source>
</evidence>
<gene>
    <name evidence="11" type="ORF">HPP92_016586</name>
    <name evidence="10" type="ORF">HPP92_017179</name>
</gene>
<dbReference type="Proteomes" id="UP000636800">
    <property type="component" value="Unassembled WGS sequence"/>
</dbReference>
<accession>A0A835QF28</accession>
<feature type="transmembrane region" description="Helical" evidence="8">
    <location>
        <begin position="106"/>
        <end position="133"/>
    </location>
</feature>
<keyword evidence="6 8" id="KW-1133">Transmembrane helix</keyword>
<evidence type="ECO:0000256" key="1">
    <source>
        <dbReference type="ARBA" id="ARBA00004651"/>
    </source>
</evidence>
<dbReference type="Proteomes" id="UP000639772">
    <property type="component" value="Unassembled WGS sequence"/>
</dbReference>
<evidence type="ECO:0000313" key="13">
    <source>
        <dbReference type="Proteomes" id="UP000639772"/>
    </source>
</evidence>
<comment type="subunit">
    <text evidence="3 8">Homodimer and heterodimers.</text>
</comment>
<dbReference type="InterPro" id="IPR044173">
    <property type="entry name" value="CASPL"/>
</dbReference>
<feature type="transmembrane region" description="Helical" evidence="8">
    <location>
        <begin position="161"/>
        <end position="183"/>
    </location>
</feature>
<keyword evidence="7 8" id="KW-0472">Membrane</keyword>
<organism evidence="11 13">
    <name type="scientific">Vanilla planifolia</name>
    <name type="common">Vanilla</name>
    <dbReference type="NCBI Taxonomy" id="51239"/>
    <lineage>
        <taxon>Eukaryota</taxon>
        <taxon>Viridiplantae</taxon>
        <taxon>Streptophyta</taxon>
        <taxon>Embryophyta</taxon>
        <taxon>Tracheophyta</taxon>
        <taxon>Spermatophyta</taxon>
        <taxon>Magnoliopsida</taxon>
        <taxon>Liliopsida</taxon>
        <taxon>Asparagales</taxon>
        <taxon>Orchidaceae</taxon>
        <taxon>Vanilloideae</taxon>
        <taxon>Vanilleae</taxon>
        <taxon>Vanilla</taxon>
    </lineage>
</organism>
<evidence type="ECO:0000256" key="3">
    <source>
        <dbReference type="ARBA" id="ARBA00011489"/>
    </source>
</evidence>
<dbReference type="NCBIfam" id="TIGR01569">
    <property type="entry name" value="A_tha_TIGR01569"/>
    <property type="match status" value="1"/>
</dbReference>
<proteinExistence type="inferred from homology"/>
<evidence type="ECO:0000259" key="9">
    <source>
        <dbReference type="Pfam" id="PF04535"/>
    </source>
</evidence>
<evidence type="ECO:0000313" key="10">
    <source>
        <dbReference type="EMBL" id="KAG0470479.1"/>
    </source>
</evidence>
<evidence type="ECO:0000256" key="6">
    <source>
        <dbReference type="ARBA" id="ARBA00022989"/>
    </source>
</evidence>
<comment type="caution">
    <text evidence="11">The sequence shown here is derived from an EMBL/GenBank/DDBJ whole genome shotgun (WGS) entry which is preliminary data.</text>
</comment>
<dbReference type="InterPro" id="IPR006702">
    <property type="entry name" value="CASP_dom"/>
</dbReference>
<sequence length="187" mass="19360">MASPKASPNLTPTPAYSTNFRTHLALRSLLFGTTAAAAAAMVTSKQAKSLHLSITSPPVVIQAKFTHSPAFVYFVAATLVACVYSLVTAAGSAISLLKSQRSTKTLFVFALLDAVMLGVAASALGAGASIGYVGEKGNSHAGWSPICGVFGEFCKHVGASLVLSMLSSIIVVFLVVISIHGLYRRSL</sequence>
<dbReference type="PANTHER" id="PTHR36488">
    <property type="entry name" value="CASP-LIKE PROTEIN 1U1"/>
    <property type="match status" value="1"/>
</dbReference>
<comment type="subcellular location">
    <subcellularLocation>
        <location evidence="1 8">Cell membrane</location>
        <topology evidence="1 8">Multi-pass membrane protein</topology>
    </subcellularLocation>
</comment>
<protein>
    <recommendedName>
        <fullName evidence="8">CASP-like protein</fullName>
    </recommendedName>
</protein>
<dbReference type="EMBL" id="JADCNL010000008">
    <property type="protein sequence ID" value="KAG0470479.1"/>
    <property type="molecule type" value="Genomic_DNA"/>
</dbReference>
<dbReference type="OrthoDB" id="1906221at2759"/>
<name>A0A835QF28_VANPL</name>
<evidence type="ECO:0000313" key="12">
    <source>
        <dbReference type="Proteomes" id="UP000636800"/>
    </source>
</evidence>
<dbReference type="InterPro" id="IPR006459">
    <property type="entry name" value="CASP/CASPL"/>
</dbReference>
<feature type="domain" description="Casparian strip membrane protein" evidence="9">
    <location>
        <begin position="21"/>
        <end position="169"/>
    </location>
</feature>
<evidence type="ECO:0000256" key="7">
    <source>
        <dbReference type="ARBA" id="ARBA00023136"/>
    </source>
</evidence>
<comment type="similarity">
    <text evidence="2 8">Belongs to the Casparian strip membrane proteins (CASP) family.</text>
</comment>
<keyword evidence="4 8" id="KW-1003">Cell membrane</keyword>
<feature type="transmembrane region" description="Helical" evidence="8">
    <location>
        <begin position="71"/>
        <end position="94"/>
    </location>
</feature>
<keyword evidence="5 8" id="KW-0812">Transmembrane</keyword>
<evidence type="ECO:0000256" key="8">
    <source>
        <dbReference type="RuleBase" id="RU361233"/>
    </source>
</evidence>
<evidence type="ECO:0000313" key="11">
    <source>
        <dbReference type="EMBL" id="KAG0472040.1"/>
    </source>
</evidence>
<dbReference type="Pfam" id="PF04535">
    <property type="entry name" value="CASP_dom"/>
    <property type="match status" value="1"/>
</dbReference>
<reference evidence="12 13" key="1">
    <citation type="journal article" date="2020" name="Nat. Food">
        <title>A phased Vanilla planifolia genome enables genetic improvement of flavour and production.</title>
        <authorList>
            <person name="Hasing T."/>
            <person name="Tang H."/>
            <person name="Brym M."/>
            <person name="Khazi F."/>
            <person name="Huang T."/>
            <person name="Chambers A.H."/>
        </authorList>
    </citation>
    <scope>NUCLEOTIDE SEQUENCE [LARGE SCALE GENOMIC DNA]</scope>
    <source>
        <tissue evidence="11">Leaf</tissue>
    </source>
</reference>